<dbReference type="Proteomes" id="UP001016761">
    <property type="component" value="Unassembled WGS sequence"/>
</dbReference>
<comment type="caution">
    <text evidence="2">The sequence shown here is derived from an EMBL/GenBank/DDBJ whole genome shotgun (WGS) entry which is preliminary data.</text>
</comment>
<name>A0ABX2L4N1_9EURY</name>
<proteinExistence type="predicted"/>
<organism evidence="2 3">
    <name type="scientific">Haloterrigena gelatinilytica</name>
    <dbReference type="NCBI Taxonomy" id="2741724"/>
    <lineage>
        <taxon>Archaea</taxon>
        <taxon>Methanobacteriati</taxon>
        <taxon>Methanobacteriota</taxon>
        <taxon>Stenosarchaea group</taxon>
        <taxon>Halobacteria</taxon>
        <taxon>Halobacteriales</taxon>
        <taxon>Natrialbaceae</taxon>
        <taxon>Haloterrigena</taxon>
    </lineage>
</organism>
<dbReference type="RefSeq" id="WP_174679276.1">
    <property type="nucleotide sequence ID" value="NZ_JABUQZ010000001.1"/>
</dbReference>
<dbReference type="EMBL" id="JABUQZ010000001">
    <property type="protein sequence ID" value="NUC71232.1"/>
    <property type="molecule type" value="Genomic_DNA"/>
</dbReference>
<feature type="region of interest" description="Disordered" evidence="1">
    <location>
        <begin position="70"/>
        <end position="100"/>
    </location>
</feature>
<gene>
    <name evidence="2" type="ORF">HTZ84_02705</name>
</gene>
<feature type="compositionally biased region" description="Acidic residues" evidence="1">
    <location>
        <begin position="71"/>
        <end position="100"/>
    </location>
</feature>
<evidence type="ECO:0000313" key="2">
    <source>
        <dbReference type="EMBL" id="NUC71232.1"/>
    </source>
</evidence>
<evidence type="ECO:0000256" key="1">
    <source>
        <dbReference type="SAM" id="MobiDB-lite"/>
    </source>
</evidence>
<reference evidence="2 3" key="1">
    <citation type="submission" date="2020-06" db="EMBL/GenBank/DDBJ databases">
        <title>Haloterrigena sp. nov., an extremely halophilic archaeon isolated from a saline sediment.</title>
        <authorList>
            <person name="Liu B.-B."/>
        </authorList>
    </citation>
    <scope>NUCLEOTIDE SEQUENCE [LARGE SCALE GENOMIC DNA]</scope>
    <source>
        <strain evidence="2 3">SYSU A558-1</strain>
    </source>
</reference>
<keyword evidence="3" id="KW-1185">Reference proteome</keyword>
<protein>
    <submittedName>
        <fullName evidence="2">Uncharacterized protein</fullName>
    </submittedName>
</protein>
<evidence type="ECO:0000313" key="3">
    <source>
        <dbReference type="Proteomes" id="UP001016761"/>
    </source>
</evidence>
<accession>A0ABX2L4N1</accession>
<sequence length="100" mass="10444">MVDLEPFLEAPFEEASNLSFEVLLGLGVTLWVAVAVLGRSTMTMAAVAIYLLLIPGYVGYRIRVWKGADESNADADDSGDEAADGTDTDGDNGSGDDGDG</sequence>